<reference evidence="8" key="1">
    <citation type="submission" date="2008-06" db="EMBL/GenBank/DDBJ databases">
        <title>Complete sequence of chromosome of Prosthecochloris aestuarii DSM 271.</title>
        <authorList>
            <consortium name="US DOE Joint Genome Institute"/>
            <person name="Lucas S."/>
            <person name="Copeland A."/>
            <person name="Lapidus A."/>
            <person name="Glavina del Rio T."/>
            <person name="Dalin E."/>
            <person name="Tice H."/>
            <person name="Bruce D."/>
            <person name="Goodwin L."/>
            <person name="Pitluck S."/>
            <person name="Schmutz J."/>
            <person name="Larimer F."/>
            <person name="Land M."/>
            <person name="Hauser L."/>
            <person name="Kyrpides N."/>
            <person name="Anderson I."/>
            <person name="Liu Z."/>
            <person name="Li T."/>
            <person name="Zhao F."/>
            <person name="Overmann J."/>
            <person name="Bryant D.A."/>
            <person name="Richardson P."/>
        </authorList>
    </citation>
    <scope>NUCLEOTIDE SEQUENCE [LARGE SCALE GENOMIC DNA]</scope>
    <source>
        <strain evidence="8">DSM 271</strain>
    </source>
</reference>
<evidence type="ECO:0000313" key="8">
    <source>
        <dbReference type="EMBL" id="ACF46368.1"/>
    </source>
</evidence>
<proteinExistence type="predicted"/>
<protein>
    <submittedName>
        <fullName evidence="8">Cobalamin (Vitamin B12) biosynthesis CbiM protein</fullName>
    </submittedName>
</protein>
<evidence type="ECO:0000256" key="5">
    <source>
        <dbReference type="ARBA" id="ARBA00022989"/>
    </source>
</evidence>
<organism evidence="8 9">
    <name type="scientific">Prosthecochloris aestuarii (strain DSM 271 / SK 413)</name>
    <dbReference type="NCBI Taxonomy" id="290512"/>
    <lineage>
        <taxon>Bacteria</taxon>
        <taxon>Pseudomonadati</taxon>
        <taxon>Chlorobiota</taxon>
        <taxon>Chlorobiia</taxon>
        <taxon>Chlorobiales</taxon>
        <taxon>Chlorobiaceae</taxon>
        <taxon>Prosthecochloris</taxon>
    </lineage>
</organism>
<evidence type="ECO:0000256" key="7">
    <source>
        <dbReference type="SAM" id="Phobius"/>
    </source>
</evidence>
<dbReference type="eggNOG" id="COG0310">
    <property type="taxonomic scope" value="Bacteria"/>
</dbReference>
<keyword evidence="3" id="KW-1003">Cell membrane</keyword>
<dbReference type="GO" id="GO:0000041">
    <property type="term" value="P:transition metal ion transport"/>
    <property type="evidence" value="ECO:0007669"/>
    <property type="project" value="InterPro"/>
</dbReference>
<feature type="transmembrane region" description="Helical" evidence="7">
    <location>
        <begin position="129"/>
        <end position="153"/>
    </location>
</feature>
<keyword evidence="6 7" id="KW-0472">Membrane</keyword>
<evidence type="ECO:0000256" key="2">
    <source>
        <dbReference type="ARBA" id="ARBA00022448"/>
    </source>
</evidence>
<feature type="transmembrane region" description="Helical" evidence="7">
    <location>
        <begin position="6"/>
        <end position="28"/>
    </location>
</feature>
<dbReference type="KEGG" id="paa:Paes_1346"/>
<dbReference type="STRING" id="290512.Paes_1346"/>
<keyword evidence="4 7" id="KW-0812">Transmembrane</keyword>
<dbReference type="Pfam" id="PF01891">
    <property type="entry name" value="CbiM"/>
    <property type="match status" value="1"/>
</dbReference>
<feature type="transmembrane region" description="Helical" evidence="7">
    <location>
        <begin position="165"/>
        <end position="188"/>
    </location>
</feature>
<feature type="transmembrane region" description="Helical" evidence="7">
    <location>
        <begin position="40"/>
        <end position="61"/>
    </location>
</feature>
<sequence length="198" mass="20725">MHISEGVLPLATLAAGYAVSTGGIAIGLQKIRDDEMVKTAMISCAFFLASFIHIPVGPAHIHLVLNGLAGLLCGWSVFIAIAIALLLQALLFQFGGITTLGINTLNMALPALCCFLIFAPLLARKKLSPAVAGFFCGTLSVFLSAIMLSLSLISAGEAFLPTAQLIFVSNIPLMIIDGLLTGAALQFIRTVKPEMLGL</sequence>
<keyword evidence="2" id="KW-0813">Transport</keyword>
<dbReference type="Gene3D" id="1.10.1760.20">
    <property type="match status" value="1"/>
</dbReference>
<dbReference type="InterPro" id="IPR002751">
    <property type="entry name" value="CbiM/NikMN"/>
</dbReference>
<evidence type="ECO:0000256" key="1">
    <source>
        <dbReference type="ARBA" id="ARBA00004651"/>
    </source>
</evidence>
<evidence type="ECO:0000256" key="3">
    <source>
        <dbReference type="ARBA" id="ARBA00022475"/>
    </source>
</evidence>
<evidence type="ECO:0000256" key="6">
    <source>
        <dbReference type="ARBA" id="ARBA00023136"/>
    </source>
</evidence>
<comment type="subcellular location">
    <subcellularLocation>
        <location evidence="1">Cell membrane</location>
        <topology evidence="1">Multi-pass membrane protein</topology>
    </subcellularLocation>
</comment>
<keyword evidence="5 7" id="KW-1133">Transmembrane helix</keyword>
<dbReference type="AlphaFoldDB" id="B4S8I1"/>
<feature type="transmembrane region" description="Helical" evidence="7">
    <location>
        <begin position="67"/>
        <end position="92"/>
    </location>
</feature>
<accession>B4S8I1</accession>
<keyword evidence="9" id="KW-1185">Reference proteome</keyword>
<dbReference type="NCBIfam" id="NF004905">
    <property type="entry name" value="PRK06265.1-5"/>
    <property type="match status" value="1"/>
</dbReference>
<dbReference type="PANTHER" id="PTHR34229">
    <property type="entry name" value="METAL TRANSPORT PROTEIN HI_1621-RELATED"/>
    <property type="match status" value="1"/>
</dbReference>
<dbReference type="PANTHER" id="PTHR34229:SF1">
    <property type="entry name" value="METAL TRANSPORT PROTEIN HI_1621-RELATED"/>
    <property type="match status" value="1"/>
</dbReference>
<dbReference type="NCBIfam" id="NF004909">
    <property type="entry name" value="PRK06265.2-5"/>
    <property type="match status" value="1"/>
</dbReference>
<evidence type="ECO:0000256" key="4">
    <source>
        <dbReference type="ARBA" id="ARBA00022692"/>
    </source>
</evidence>
<evidence type="ECO:0000313" key="9">
    <source>
        <dbReference type="Proteomes" id="UP000002725"/>
    </source>
</evidence>
<feature type="transmembrane region" description="Helical" evidence="7">
    <location>
        <begin position="104"/>
        <end position="123"/>
    </location>
</feature>
<dbReference type="HOGENOM" id="CLU_052508_1_0_10"/>
<gene>
    <name evidence="8" type="ordered locus">Paes_1346</name>
</gene>
<dbReference type="EMBL" id="CP001108">
    <property type="protein sequence ID" value="ACF46368.1"/>
    <property type="molecule type" value="Genomic_DNA"/>
</dbReference>
<dbReference type="RefSeq" id="WP_012505902.1">
    <property type="nucleotide sequence ID" value="NC_011059.1"/>
</dbReference>
<dbReference type="GO" id="GO:0005886">
    <property type="term" value="C:plasma membrane"/>
    <property type="evidence" value="ECO:0007669"/>
    <property type="project" value="UniProtKB-SubCell"/>
</dbReference>
<dbReference type="Proteomes" id="UP000002725">
    <property type="component" value="Chromosome"/>
</dbReference>
<name>B4S8I1_PROA2</name>